<dbReference type="Proteomes" id="UP000242450">
    <property type="component" value="Chromosome 1"/>
</dbReference>
<reference evidence="1 2" key="1">
    <citation type="journal article" date="2018" name="Mol. Genet. Genomics">
        <title>The red deer Cervus elaphus genome CerEla1.0: sequencing, annotating, genes, and chromosomes.</title>
        <authorList>
            <person name="Bana N.A."/>
            <person name="Nyiri A."/>
            <person name="Nagy J."/>
            <person name="Frank K."/>
            <person name="Nagy T."/>
            <person name="Steger V."/>
            <person name="Schiller M."/>
            <person name="Lakatos P."/>
            <person name="Sugar L."/>
            <person name="Horn P."/>
            <person name="Barta E."/>
            <person name="Orosz L."/>
        </authorList>
    </citation>
    <scope>NUCLEOTIDE SEQUENCE [LARGE SCALE GENOMIC DNA]</scope>
    <source>
        <strain evidence="1">Hungarian</strain>
    </source>
</reference>
<protein>
    <submittedName>
        <fullName evidence="1">Uncharacterized protein</fullName>
    </submittedName>
</protein>
<organism evidence="1 2">
    <name type="scientific">Cervus elaphus hippelaphus</name>
    <name type="common">European red deer</name>
    <dbReference type="NCBI Taxonomy" id="46360"/>
    <lineage>
        <taxon>Eukaryota</taxon>
        <taxon>Metazoa</taxon>
        <taxon>Chordata</taxon>
        <taxon>Craniata</taxon>
        <taxon>Vertebrata</taxon>
        <taxon>Euteleostomi</taxon>
        <taxon>Mammalia</taxon>
        <taxon>Eutheria</taxon>
        <taxon>Laurasiatheria</taxon>
        <taxon>Artiodactyla</taxon>
        <taxon>Ruminantia</taxon>
        <taxon>Pecora</taxon>
        <taxon>Cervidae</taxon>
        <taxon>Cervinae</taxon>
        <taxon>Cervus</taxon>
    </lineage>
</organism>
<evidence type="ECO:0000313" key="1">
    <source>
        <dbReference type="EMBL" id="OWK18121.1"/>
    </source>
</evidence>
<keyword evidence="2" id="KW-1185">Reference proteome</keyword>
<name>A0A212DIY0_CEREH</name>
<gene>
    <name evidence="1" type="ORF">Celaphus_00009159</name>
</gene>
<dbReference type="EMBL" id="MKHE01000001">
    <property type="protein sequence ID" value="OWK18121.1"/>
    <property type="molecule type" value="Genomic_DNA"/>
</dbReference>
<proteinExistence type="predicted"/>
<dbReference type="AlphaFoldDB" id="A0A212DIY0"/>
<sequence length="119" mass="13480">MKQIYYDTLYCRDNVVPESMRKNESQNRVSISSGAQGFKTPFYSLSTPHQWGGPPPNCDLIADIICPEAGSGEGSCHRDYTWRWCPQDLGERTSRATYWSLRSGVLSATSRFLKVRRGP</sequence>
<evidence type="ECO:0000313" key="2">
    <source>
        <dbReference type="Proteomes" id="UP000242450"/>
    </source>
</evidence>
<accession>A0A212DIY0</accession>
<comment type="caution">
    <text evidence="1">The sequence shown here is derived from an EMBL/GenBank/DDBJ whole genome shotgun (WGS) entry which is preliminary data.</text>
</comment>